<reference evidence="9" key="1">
    <citation type="journal article" date="2020" name="Stud. Mycol.">
        <title>101 Dothideomycetes genomes: a test case for predicting lifestyles and emergence of pathogens.</title>
        <authorList>
            <person name="Haridas S."/>
            <person name="Albert R."/>
            <person name="Binder M."/>
            <person name="Bloem J."/>
            <person name="Labutti K."/>
            <person name="Salamov A."/>
            <person name="Andreopoulos B."/>
            <person name="Baker S."/>
            <person name="Barry K."/>
            <person name="Bills G."/>
            <person name="Bluhm B."/>
            <person name="Cannon C."/>
            <person name="Castanera R."/>
            <person name="Culley D."/>
            <person name="Daum C."/>
            <person name="Ezra D."/>
            <person name="Gonzalez J."/>
            <person name="Henrissat B."/>
            <person name="Kuo A."/>
            <person name="Liang C."/>
            <person name="Lipzen A."/>
            <person name="Lutzoni F."/>
            <person name="Magnuson J."/>
            <person name="Mondo S."/>
            <person name="Nolan M."/>
            <person name="Ohm R."/>
            <person name="Pangilinan J."/>
            <person name="Park H.-J."/>
            <person name="Ramirez L."/>
            <person name="Alfaro M."/>
            <person name="Sun H."/>
            <person name="Tritt A."/>
            <person name="Yoshinaga Y."/>
            <person name="Zwiers L.-H."/>
            <person name="Turgeon B."/>
            <person name="Goodwin S."/>
            <person name="Spatafora J."/>
            <person name="Crous P."/>
            <person name="Grigoriev I."/>
        </authorList>
    </citation>
    <scope>NUCLEOTIDE SEQUENCE</scope>
    <source>
        <strain evidence="9">CBS 480.64</strain>
    </source>
</reference>
<dbReference type="AlphaFoldDB" id="A0A6A7C503"/>
<dbReference type="EMBL" id="MU005967">
    <property type="protein sequence ID" value="KAF2862129.1"/>
    <property type="molecule type" value="Genomic_DNA"/>
</dbReference>
<comment type="subcellular location">
    <subcellularLocation>
        <location evidence="1">Cytoplasm</location>
        <location evidence="1">Cytoskeleton</location>
        <location evidence="1">Microtubule organizing center</location>
    </subcellularLocation>
</comment>
<keyword evidence="3" id="KW-0597">Phosphoprotein</keyword>
<evidence type="ECO:0000256" key="7">
    <source>
        <dbReference type="SAM" id="MobiDB-lite"/>
    </source>
</evidence>
<dbReference type="Pfam" id="PF10495">
    <property type="entry name" value="PACT_coil_coil"/>
    <property type="match status" value="1"/>
</dbReference>
<keyword evidence="2" id="KW-0963">Cytoplasm</keyword>
<dbReference type="GO" id="GO:0005737">
    <property type="term" value="C:cytoplasm"/>
    <property type="evidence" value="ECO:0007669"/>
    <property type="project" value="UniProtKB-ARBA"/>
</dbReference>
<dbReference type="InterPro" id="IPR019528">
    <property type="entry name" value="PACT_domain"/>
</dbReference>
<keyword evidence="5" id="KW-0206">Cytoskeleton</keyword>
<dbReference type="GO" id="GO:0005815">
    <property type="term" value="C:microtubule organizing center"/>
    <property type="evidence" value="ECO:0007669"/>
    <property type="project" value="UniProtKB-SubCell"/>
</dbReference>
<keyword evidence="4 6" id="KW-0175">Coiled coil</keyword>
<evidence type="ECO:0000313" key="9">
    <source>
        <dbReference type="EMBL" id="KAF2862129.1"/>
    </source>
</evidence>
<evidence type="ECO:0000313" key="10">
    <source>
        <dbReference type="Proteomes" id="UP000799421"/>
    </source>
</evidence>
<sequence length="353" mass="40305">MPGLQMLAFKRKTLNYRSGMRSCGPRRPSSARASTQTRTDQLEHDFARIKLDLQDEIVVLEAAVDEMTTEKGSLEDKVRDLESQLHQFKVNGTPVRERDNLQHKLATSHSTIEALKTSIKTLEASVESTTRERDSLQHKLQTSHSDLEALKSSIQTLETEVISITADRDSLQQNLSTAEANHTALRSTIEKLEITALQPPKPQDSVKLRTRIENLKSDLQHEKSLAEQRLAALQARHEAELKGLAKQIQFLRAKCTREENFRADLAFSKKFFLLQIELYNKCNQTDLRLLEEMGITPDMTVLTEQRPSLRSVGLMVISCIRMKRLQQSWAANARVQEALIRKLDAMRRQRVRA</sequence>
<feature type="coiled-coil region" evidence="6">
    <location>
        <begin position="50"/>
        <end position="254"/>
    </location>
</feature>
<dbReference type="Proteomes" id="UP000799421">
    <property type="component" value="Unassembled WGS sequence"/>
</dbReference>
<dbReference type="Gene3D" id="1.10.287.1490">
    <property type="match status" value="1"/>
</dbReference>
<evidence type="ECO:0000256" key="3">
    <source>
        <dbReference type="ARBA" id="ARBA00022553"/>
    </source>
</evidence>
<gene>
    <name evidence="9" type="ORF">K470DRAFT_15097</name>
</gene>
<evidence type="ECO:0000259" key="8">
    <source>
        <dbReference type="Pfam" id="PF10495"/>
    </source>
</evidence>
<keyword evidence="10" id="KW-1185">Reference proteome</keyword>
<dbReference type="SUPFAM" id="SSF57997">
    <property type="entry name" value="Tropomyosin"/>
    <property type="match status" value="1"/>
</dbReference>
<feature type="region of interest" description="Disordered" evidence="7">
    <location>
        <begin position="19"/>
        <end position="39"/>
    </location>
</feature>
<evidence type="ECO:0000256" key="5">
    <source>
        <dbReference type="ARBA" id="ARBA00023212"/>
    </source>
</evidence>
<evidence type="ECO:0000256" key="1">
    <source>
        <dbReference type="ARBA" id="ARBA00004267"/>
    </source>
</evidence>
<evidence type="ECO:0000256" key="6">
    <source>
        <dbReference type="SAM" id="Coils"/>
    </source>
</evidence>
<accession>A0A6A7C503</accession>
<dbReference type="OrthoDB" id="10255000at2759"/>
<protein>
    <recommendedName>
        <fullName evidence="8">Pericentrin/AKAP-450 centrosomal targeting domain-containing protein</fullName>
    </recommendedName>
</protein>
<proteinExistence type="predicted"/>
<feature type="domain" description="Pericentrin/AKAP-450 centrosomal targeting" evidence="8">
    <location>
        <begin position="254"/>
        <end position="329"/>
    </location>
</feature>
<evidence type="ECO:0000256" key="4">
    <source>
        <dbReference type="ARBA" id="ARBA00023054"/>
    </source>
</evidence>
<name>A0A6A7C503_9PEZI</name>
<organism evidence="9 10">
    <name type="scientific">Piedraia hortae CBS 480.64</name>
    <dbReference type="NCBI Taxonomy" id="1314780"/>
    <lineage>
        <taxon>Eukaryota</taxon>
        <taxon>Fungi</taxon>
        <taxon>Dikarya</taxon>
        <taxon>Ascomycota</taxon>
        <taxon>Pezizomycotina</taxon>
        <taxon>Dothideomycetes</taxon>
        <taxon>Dothideomycetidae</taxon>
        <taxon>Capnodiales</taxon>
        <taxon>Piedraiaceae</taxon>
        <taxon>Piedraia</taxon>
    </lineage>
</organism>
<evidence type="ECO:0000256" key="2">
    <source>
        <dbReference type="ARBA" id="ARBA00022490"/>
    </source>
</evidence>